<dbReference type="GO" id="GO:0005737">
    <property type="term" value="C:cytoplasm"/>
    <property type="evidence" value="ECO:0007669"/>
    <property type="project" value="UniProtKB-SubCell"/>
</dbReference>
<sequence>MQEYKVVLERFEGPLDLLIHLIDNAKVSIYDIPIKEITDQYIEYLNKIKIFDLEAASEFLIMASTLLEIKSKMLLPANDKNKGTQMEMEEVDPRLELVQKLVEYKKYKEVSSQLKYYEEIQNKVYYKLKDDLNDFEEGKDKIDELNIDDLVQALNNIIKRKNRKKNKILNINEIQREELPLEECIKKIRGELQKKSKIKFSFLIKDDASNSYIVTKFLAILEMTKSKEIKIKQNEDFSDILIMKI</sequence>
<gene>
    <name evidence="3" type="primary">scpA</name>
    <name evidence="4" type="ORF">EQM13_09105</name>
</gene>
<dbReference type="InterPro" id="IPR003768">
    <property type="entry name" value="ScpA"/>
</dbReference>
<evidence type="ECO:0000256" key="1">
    <source>
        <dbReference type="ARBA" id="ARBA00022829"/>
    </source>
</evidence>
<name>A0A410QCL8_9FIRM</name>
<dbReference type="InterPro" id="IPR023093">
    <property type="entry name" value="ScpA-like_C"/>
</dbReference>
<dbReference type="GO" id="GO:0006260">
    <property type="term" value="P:DNA replication"/>
    <property type="evidence" value="ECO:0007669"/>
    <property type="project" value="UniProtKB-UniRule"/>
</dbReference>
<dbReference type="EMBL" id="CP035282">
    <property type="protein sequence ID" value="QAT61735.1"/>
    <property type="molecule type" value="Genomic_DNA"/>
</dbReference>
<dbReference type="KEGG" id="spoa:EQM13_09105"/>
<dbReference type="Pfam" id="PF02616">
    <property type="entry name" value="SMC_ScpA"/>
    <property type="match status" value="1"/>
</dbReference>
<evidence type="ECO:0000313" key="5">
    <source>
        <dbReference type="Proteomes" id="UP000287969"/>
    </source>
</evidence>
<dbReference type="Gene3D" id="1.10.10.580">
    <property type="entry name" value="Structural maintenance of chromosome 1. Chain E"/>
    <property type="match status" value="1"/>
</dbReference>
<accession>A0A410QCL8</accession>
<dbReference type="GO" id="GO:0051301">
    <property type="term" value="P:cell division"/>
    <property type="evidence" value="ECO:0007669"/>
    <property type="project" value="UniProtKB-KW"/>
</dbReference>
<keyword evidence="3" id="KW-0132">Cell division</keyword>
<dbReference type="HAMAP" id="MF_01805">
    <property type="entry name" value="ScpA"/>
    <property type="match status" value="1"/>
</dbReference>
<dbReference type="AlphaFoldDB" id="A0A410QCL8"/>
<evidence type="ECO:0000313" key="4">
    <source>
        <dbReference type="EMBL" id="QAT61735.1"/>
    </source>
</evidence>
<comment type="subunit">
    <text evidence="3">Component of a cohesin-like complex composed of ScpA, ScpB and the Smc homodimer, in which ScpA and ScpB bind to the head domain of Smc. The presence of the three proteins is required for the association of the complex with DNA.</text>
</comment>
<protein>
    <recommendedName>
        <fullName evidence="2 3">Segregation and condensation protein A</fullName>
    </recommendedName>
</protein>
<dbReference type="GO" id="GO:0007059">
    <property type="term" value="P:chromosome segregation"/>
    <property type="evidence" value="ECO:0007669"/>
    <property type="project" value="UniProtKB-UniRule"/>
</dbReference>
<comment type="function">
    <text evidence="3">Participates in chromosomal partition during cell division. May act via the formation of a condensin-like complex containing Smc and ScpB that pull DNA away from mid-cell into both cell halves.</text>
</comment>
<keyword evidence="5" id="KW-1185">Reference proteome</keyword>
<organism evidence="4 5">
    <name type="scientific">Acidilutibacter cellobiosedens</name>
    <dbReference type="NCBI Taxonomy" id="2507161"/>
    <lineage>
        <taxon>Bacteria</taxon>
        <taxon>Bacillati</taxon>
        <taxon>Bacillota</taxon>
        <taxon>Tissierellia</taxon>
        <taxon>Tissierellales</taxon>
        <taxon>Acidilutibacteraceae</taxon>
        <taxon>Acidilutibacter</taxon>
    </lineage>
</organism>
<comment type="similarity">
    <text evidence="3">Belongs to the ScpA family.</text>
</comment>
<keyword evidence="3" id="KW-0963">Cytoplasm</keyword>
<dbReference type="PANTHER" id="PTHR33969">
    <property type="entry name" value="SEGREGATION AND CONDENSATION PROTEIN A"/>
    <property type="match status" value="1"/>
</dbReference>
<dbReference type="PANTHER" id="PTHR33969:SF2">
    <property type="entry name" value="SEGREGATION AND CONDENSATION PROTEIN A"/>
    <property type="match status" value="1"/>
</dbReference>
<proteinExistence type="inferred from homology"/>
<comment type="subcellular location">
    <subcellularLocation>
        <location evidence="3">Cytoplasm</location>
    </subcellularLocation>
    <text evidence="3">Associated with two foci at the outer edges of the nucleoid region in young cells, and at four foci within both cell halves in older cells.</text>
</comment>
<dbReference type="OrthoDB" id="9811016at2"/>
<dbReference type="Gene3D" id="6.10.250.2410">
    <property type="match status" value="1"/>
</dbReference>
<evidence type="ECO:0000256" key="3">
    <source>
        <dbReference type="HAMAP-Rule" id="MF_01805"/>
    </source>
</evidence>
<evidence type="ECO:0000256" key="2">
    <source>
        <dbReference type="ARBA" id="ARBA00044777"/>
    </source>
</evidence>
<reference evidence="5" key="1">
    <citation type="submission" date="2019-01" db="EMBL/GenBank/DDBJ databases">
        <title>Draft genomes of a novel of Sporanaerobacter strains.</title>
        <authorList>
            <person name="Ma S."/>
        </authorList>
    </citation>
    <scope>NUCLEOTIDE SEQUENCE [LARGE SCALE GENOMIC DNA]</scope>
    <source>
        <strain evidence="5">NJN-17</strain>
    </source>
</reference>
<dbReference type="Proteomes" id="UP000287969">
    <property type="component" value="Chromosome"/>
</dbReference>
<keyword evidence="1 3" id="KW-0159">Chromosome partition</keyword>
<dbReference type="RefSeq" id="WP_071138645.1">
    <property type="nucleotide sequence ID" value="NZ_CP035282.1"/>
</dbReference>
<keyword evidence="3" id="KW-0131">Cell cycle</keyword>